<gene>
    <name evidence="2" type="ORF">H9625_16825</name>
</gene>
<protein>
    <recommendedName>
        <fullName evidence="1">Bacterial Ig-like domain-containing protein</fullName>
    </recommendedName>
</protein>
<dbReference type="EMBL" id="JACSPP010000100">
    <property type="protein sequence ID" value="MBD8042068.1"/>
    <property type="molecule type" value="Genomic_DNA"/>
</dbReference>
<proteinExistence type="predicted"/>
<organism evidence="2 3">
    <name type="scientific">Phocaeicola intestinalis</name>
    <dbReference type="NCBI Taxonomy" id="2762212"/>
    <lineage>
        <taxon>Bacteria</taxon>
        <taxon>Pseudomonadati</taxon>
        <taxon>Bacteroidota</taxon>
        <taxon>Bacteroidia</taxon>
        <taxon>Bacteroidales</taxon>
        <taxon>Bacteroidaceae</taxon>
        <taxon>Phocaeicola</taxon>
    </lineage>
</organism>
<dbReference type="Proteomes" id="UP000620874">
    <property type="component" value="Unassembled WGS sequence"/>
</dbReference>
<reference evidence="2 3" key="1">
    <citation type="submission" date="2020-08" db="EMBL/GenBank/DDBJ databases">
        <title>A Genomic Blueprint of the Chicken Gut Microbiome.</title>
        <authorList>
            <person name="Gilroy R."/>
            <person name="Ravi A."/>
            <person name="Getino M."/>
            <person name="Pursley I."/>
            <person name="Horton D.L."/>
            <person name="Alikhan N.-F."/>
            <person name="Baker D."/>
            <person name="Gharbi K."/>
            <person name="Hall N."/>
            <person name="Watson M."/>
            <person name="Adriaenssens E.M."/>
            <person name="Foster-Nyarko E."/>
            <person name="Jarju S."/>
            <person name="Secka A."/>
            <person name="Antonio M."/>
            <person name="Oren A."/>
            <person name="Chaudhuri R."/>
            <person name="La Ragione R.M."/>
            <person name="Hildebrand F."/>
            <person name="Pallen M.J."/>
        </authorList>
    </citation>
    <scope>NUCLEOTIDE SEQUENCE [LARGE SCALE GENOMIC DNA]</scope>
    <source>
        <strain evidence="2 3">Sa1CVN1</strain>
    </source>
</reference>
<comment type="caution">
    <text evidence="2">The sequence shown here is derived from an EMBL/GenBank/DDBJ whole genome shotgun (WGS) entry which is preliminary data.</text>
</comment>
<evidence type="ECO:0000313" key="2">
    <source>
        <dbReference type="EMBL" id="MBD8042068.1"/>
    </source>
</evidence>
<accession>A0ABR8YD52</accession>
<dbReference type="InterPro" id="IPR046878">
    <property type="entry name" value="Big_14"/>
</dbReference>
<dbReference type="RefSeq" id="WP_022041110.1">
    <property type="nucleotide sequence ID" value="NZ_JACSPP010000100.1"/>
</dbReference>
<evidence type="ECO:0000313" key="3">
    <source>
        <dbReference type="Proteomes" id="UP000620874"/>
    </source>
</evidence>
<name>A0ABR8YD52_9BACT</name>
<feature type="domain" description="Bacterial Ig-like" evidence="1">
    <location>
        <begin position="85"/>
        <end position="192"/>
    </location>
</feature>
<sequence length="194" mass="22416">MKSIILFITLSSAICISCSNKRQQLQPEATPDKEPAITGGNDTATNIRISSQDTLPDKDTIVYDIPECCLWYAKDLPDEYKDKPVSMWAEHAVYWENVHAVNIFVSNPTNAQLSFGRYWDIDVWKEEKWVSPEMKVSCMIWPDDEFIMHKGMLLHCFRFPVGKYYHLPKGKYRISKPFGLAGKSIELNTEFEIK</sequence>
<dbReference type="Pfam" id="PF20251">
    <property type="entry name" value="Big_14"/>
    <property type="match status" value="1"/>
</dbReference>
<keyword evidence="3" id="KW-1185">Reference proteome</keyword>
<evidence type="ECO:0000259" key="1">
    <source>
        <dbReference type="Pfam" id="PF20251"/>
    </source>
</evidence>